<feature type="transmembrane region" description="Helical" evidence="1">
    <location>
        <begin position="65"/>
        <end position="87"/>
    </location>
</feature>
<dbReference type="EMBL" id="PQFZ01000004">
    <property type="protein sequence ID" value="POR53092.1"/>
    <property type="molecule type" value="Genomic_DNA"/>
</dbReference>
<feature type="transmembrane region" description="Helical" evidence="1">
    <location>
        <begin position="35"/>
        <end position="59"/>
    </location>
</feature>
<dbReference type="AlphaFoldDB" id="A0A2S4MED0"/>
<evidence type="ECO:0008006" key="4">
    <source>
        <dbReference type="Google" id="ProtNLM"/>
    </source>
</evidence>
<keyword evidence="1" id="KW-0812">Transmembrane</keyword>
<dbReference type="RefSeq" id="WP_103717627.1">
    <property type="nucleotide sequence ID" value="NZ_PQFZ01000004.1"/>
</dbReference>
<protein>
    <recommendedName>
        <fullName evidence="4">PQ loop repeat protein</fullName>
    </recommendedName>
</protein>
<evidence type="ECO:0000256" key="1">
    <source>
        <dbReference type="SAM" id="Phobius"/>
    </source>
</evidence>
<dbReference type="Gene3D" id="1.20.1280.290">
    <property type="match status" value="1"/>
</dbReference>
<dbReference type="OrthoDB" id="7376373at2"/>
<evidence type="ECO:0000313" key="2">
    <source>
        <dbReference type="EMBL" id="POR53092.1"/>
    </source>
</evidence>
<dbReference type="Proteomes" id="UP000236919">
    <property type="component" value="Unassembled WGS sequence"/>
</dbReference>
<keyword evidence="1" id="KW-0472">Membrane</keyword>
<comment type="caution">
    <text evidence="2">The sequence shown here is derived from an EMBL/GenBank/DDBJ whole genome shotgun (WGS) entry which is preliminary data.</text>
</comment>
<accession>A0A2S4MED0</accession>
<sequence length="100" mass="10716">MTAAELATAAFTLCNAVRALAYLPQILRIIQDPDGARAISCATWSIFAISHLTTVIYALLAAYDWTMAAVFGANALACATIIGLTLFKRRREQARLAAAI</sequence>
<organism evidence="2 3">
    <name type="scientific">Bosea psychrotolerans</name>
    <dbReference type="NCBI Taxonomy" id="1871628"/>
    <lineage>
        <taxon>Bacteria</taxon>
        <taxon>Pseudomonadati</taxon>
        <taxon>Pseudomonadota</taxon>
        <taxon>Alphaproteobacteria</taxon>
        <taxon>Hyphomicrobiales</taxon>
        <taxon>Boseaceae</taxon>
        <taxon>Bosea</taxon>
    </lineage>
</organism>
<keyword evidence="1" id="KW-1133">Transmembrane helix</keyword>
<evidence type="ECO:0000313" key="3">
    <source>
        <dbReference type="Proteomes" id="UP000236919"/>
    </source>
</evidence>
<reference evidence="2 3" key="1">
    <citation type="submission" date="2018-01" db="EMBL/GenBank/DDBJ databases">
        <title>Genomic Encyclopedia of Type Strains, Phase III (KMG-III): the genomes of soil and plant-associated and newly described type strains.</title>
        <authorList>
            <person name="Whitman W."/>
        </authorList>
    </citation>
    <scope>NUCLEOTIDE SEQUENCE [LARGE SCALE GENOMIC DNA]</scope>
    <source>
        <strain evidence="2 3">1131</strain>
    </source>
</reference>
<proteinExistence type="predicted"/>
<gene>
    <name evidence="2" type="ORF">CYD53_10467</name>
</gene>
<keyword evidence="3" id="KW-1185">Reference proteome</keyword>
<name>A0A2S4MED0_9HYPH</name>